<feature type="chain" id="PRO_5022244902" description="Arylsulfotransferase (ASST)" evidence="1">
    <location>
        <begin position="41"/>
        <end position="330"/>
    </location>
</feature>
<organism evidence="2 3">
    <name type="scientific">Gimesia panareensis</name>
    <dbReference type="NCBI Taxonomy" id="2527978"/>
    <lineage>
        <taxon>Bacteria</taxon>
        <taxon>Pseudomonadati</taxon>
        <taxon>Planctomycetota</taxon>
        <taxon>Planctomycetia</taxon>
        <taxon>Planctomycetales</taxon>
        <taxon>Planctomycetaceae</taxon>
        <taxon>Gimesia</taxon>
    </lineage>
</organism>
<evidence type="ECO:0000313" key="3">
    <source>
        <dbReference type="Proteomes" id="UP000315647"/>
    </source>
</evidence>
<reference evidence="2 3" key="1">
    <citation type="submission" date="2019-03" db="EMBL/GenBank/DDBJ databases">
        <title>Deep-cultivation of Planctomycetes and their phenomic and genomic characterization uncovers novel biology.</title>
        <authorList>
            <person name="Wiegand S."/>
            <person name="Jogler M."/>
            <person name="Boedeker C."/>
            <person name="Pinto D."/>
            <person name="Vollmers J."/>
            <person name="Rivas-Marin E."/>
            <person name="Kohn T."/>
            <person name="Peeters S.H."/>
            <person name="Heuer A."/>
            <person name="Rast P."/>
            <person name="Oberbeckmann S."/>
            <person name="Bunk B."/>
            <person name="Jeske O."/>
            <person name="Meyerdierks A."/>
            <person name="Storesund J.E."/>
            <person name="Kallscheuer N."/>
            <person name="Luecker S."/>
            <person name="Lage O.M."/>
            <person name="Pohl T."/>
            <person name="Merkel B.J."/>
            <person name="Hornburger P."/>
            <person name="Mueller R.-W."/>
            <person name="Bruemmer F."/>
            <person name="Labrenz M."/>
            <person name="Spormann A.M."/>
            <person name="Op den Camp H."/>
            <person name="Overmann J."/>
            <person name="Amann R."/>
            <person name="Jetten M.S.M."/>
            <person name="Mascher T."/>
            <person name="Medema M.H."/>
            <person name="Devos D.P."/>
            <person name="Kaster A.-K."/>
            <person name="Ovreas L."/>
            <person name="Rohde M."/>
            <person name="Galperin M.Y."/>
            <person name="Jogler C."/>
        </authorList>
    </citation>
    <scope>NUCLEOTIDE SEQUENCE [LARGE SCALE GENOMIC DNA]</scope>
    <source>
        <strain evidence="2 3">Enr10</strain>
    </source>
</reference>
<protein>
    <recommendedName>
        <fullName evidence="4">Arylsulfotransferase (ASST)</fullName>
    </recommendedName>
</protein>
<evidence type="ECO:0000313" key="2">
    <source>
        <dbReference type="EMBL" id="QDT30325.1"/>
    </source>
</evidence>
<dbReference type="EMBL" id="CP037421">
    <property type="protein sequence ID" value="QDT30325.1"/>
    <property type="molecule type" value="Genomic_DNA"/>
</dbReference>
<keyword evidence="1" id="KW-0732">Signal</keyword>
<dbReference type="Proteomes" id="UP000315647">
    <property type="component" value="Chromosome"/>
</dbReference>
<name>A0A517QFG3_9PLAN</name>
<dbReference type="Gene3D" id="2.130.10.10">
    <property type="entry name" value="YVTN repeat-like/Quinoprotein amine dehydrogenase"/>
    <property type="match status" value="1"/>
</dbReference>
<dbReference type="PANTHER" id="PTHR35340">
    <property type="entry name" value="PQQ ENZYME REPEAT PROTEIN-RELATED"/>
    <property type="match status" value="1"/>
</dbReference>
<feature type="signal peptide" evidence="1">
    <location>
        <begin position="1"/>
        <end position="40"/>
    </location>
</feature>
<dbReference type="SUPFAM" id="SSF50998">
    <property type="entry name" value="Quinoprotein alcohol dehydrogenase-like"/>
    <property type="match status" value="1"/>
</dbReference>
<evidence type="ECO:0008006" key="4">
    <source>
        <dbReference type="Google" id="ProtNLM"/>
    </source>
</evidence>
<keyword evidence="3" id="KW-1185">Reference proteome</keyword>
<dbReference type="InterPro" id="IPR015943">
    <property type="entry name" value="WD40/YVTN_repeat-like_dom_sf"/>
</dbReference>
<dbReference type="InterPro" id="IPR011047">
    <property type="entry name" value="Quinoprotein_ADH-like_sf"/>
</dbReference>
<accession>A0A517QFG3</accession>
<sequence length="330" mass="36642" precursor="true">MPIRNRAHSEPRTLFSQAGRFWLVLLFSISCLATGATATAGENDAIRHSFLGVGKANRAVIVGEDGTIEWKFDMPASDGWVLPSGNVLLALYGTKEFPHGGVVEVDRKTKQILFQYKGQQKEISTVQPLADGTFLVAELGSEPRAIVINRQGKIVKTTPLQCQQKNTHMQTRMLRVLPNGNYIAPHLLDFAVKEYDPESGEVLQVIATDERGREKRDWPFTAIRLKNGNTLIACTNGNRIIETDPQGKIVWSVTNADLGENLFADACGAQRLPNGNTVIASYRAKGDQVKLFEVTPDKKVVWRYSGLKSGFHHFQILTTNGKPIKENTWK</sequence>
<dbReference type="PROSITE" id="PS51257">
    <property type="entry name" value="PROKAR_LIPOPROTEIN"/>
    <property type="match status" value="1"/>
</dbReference>
<proteinExistence type="predicted"/>
<gene>
    <name evidence="2" type="ORF">Enr10x_56910</name>
</gene>
<dbReference type="RefSeq" id="WP_197997394.1">
    <property type="nucleotide sequence ID" value="NZ_CP037421.1"/>
</dbReference>
<dbReference type="AlphaFoldDB" id="A0A517QFG3"/>
<dbReference type="PANTHER" id="PTHR35340:SF5">
    <property type="entry name" value="ASST-DOMAIN-CONTAINING PROTEIN"/>
    <property type="match status" value="1"/>
</dbReference>
<evidence type="ECO:0000256" key="1">
    <source>
        <dbReference type="SAM" id="SignalP"/>
    </source>
</evidence>
<dbReference type="InterPro" id="IPR053143">
    <property type="entry name" value="Arylsulfate_ST"/>
</dbReference>